<dbReference type="Proteomes" id="UP000697127">
    <property type="component" value="Unassembled WGS sequence"/>
</dbReference>
<sequence>MINQEINSSLNDITQMITTAQCPGIFINGTIKTKPYQILLHPKQQIESIPINIIIDHINGIGKEYSFQINYQQHTVPPLPIYYNYKFYLQAWHQLVMNANQDSIEYITYNISEYNDMMKNNITLPLFTSWDVNKKITVANFAHYSKVVHYKERTITPALHYWSSKMNIDEGKWKSNLQKLSKLHYKYTKEVNELYELQI</sequence>
<evidence type="ECO:0000313" key="2">
    <source>
        <dbReference type="Proteomes" id="UP000697127"/>
    </source>
</evidence>
<dbReference type="EMBL" id="PUHW01000556">
    <property type="protein sequence ID" value="KAG0686376.1"/>
    <property type="molecule type" value="Genomic_DNA"/>
</dbReference>
<dbReference type="AlphaFoldDB" id="A0A9P6WFX7"/>
<evidence type="ECO:0000313" key="1">
    <source>
        <dbReference type="EMBL" id="KAG0686376.1"/>
    </source>
</evidence>
<accession>A0A9P6WFX7</accession>
<organism evidence="1 2">
    <name type="scientific">Pichia californica</name>
    <dbReference type="NCBI Taxonomy" id="460514"/>
    <lineage>
        <taxon>Eukaryota</taxon>
        <taxon>Fungi</taxon>
        <taxon>Dikarya</taxon>
        <taxon>Ascomycota</taxon>
        <taxon>Saccharomycotina</taxon>
        <taxon>Pichiomycetes</taxon>
        <taxon>Pichiales</taxon>
        <taxon>Pichiaceae</taxon>
        <taxon>Pichia</taxon>
    </lineage>
</organism>
<keyword evidence="2" id="KW-1185">Reference proteome</keyword>
<reference evidence="1" key="1">
    <citation type="submission" date="2020-11" db="EMBL/GenBank/DDBJ databases">
        <title>Kefir isolates.</title>
        <authorList>
            <person name="Marcisauskas S."/>
            <person name="Kim Y."/>
            <person name="Blasche S."/>
        </authorList>
    </citation>
    <scope>NUCLEOTIDE SEQUENCE</scope>
    <source>
        <strain evidence="1">Olga-1</strain>
    </source>
</reference>
<name>A0A9P6WFX7_9ASCO</name>
<gene>
    <name evidence="1" type="ORF">C6P40_004270</name>
</gene>
<protein>
    <submittedName>
        <fullName evidence="1">Uncharacterized protein</fullName>
    </submittedName>
</protein>
<comment type="caution">
    <text evidence="1">The sequence shown here is derived from an EMBL/GenBank/DDBJ whole genome shotgun (WGS) entry which is preliminary data.</text>
</comment>
<proteinExistence type="predicted"/>
<feature type="non-terminal residue" evidence="1">
    <location>
        <position position="199"/>
    </location>
</feature>